<name>A0A9W9LL66_9EURO</name>
<protein>
    <submittedName>
        <fullName evidence="1">Uncharacterized protein</fullName>
    </submittedName>
</protein>
<evidence type="ECO:0000313" key="2">
    <source>
        <dbReference type="Proteomes" id="UP001146351"/>
    </source>
</evidence>
<dbReference type="AlphaFoldDB" id="A0A9W9LL66"/>
<proteinExistence type="predicted"/>
<gene>
    <name evidence="1" type="ORF">N7492_007784</name>
</gene>
<keyword evidence="2" id="KW-1185">Reference proteome</keyword>
<reference evidence="1" key="2">
    <citation type="journal article" date="2023" name="IMA Fungus">
        <title>Comparative genomic study of the Penicillium genus elucidates a diverse pangenome and 15 lateral gene transfer events.</title>
        <authorList>
            <person name="Petersen C."/>
            <person name="Sorensen T."/>
            <person name="Nielsen M.R."/>
            <person name="Sondergaard T.E."/>
            <person name="Sorensen J.L."/>
            <person name="Fitzpatrick D.A."/>
            <person name="Frisvad J.C."/>
            <person name="Nielsen K.L."/>
        </authorList>
    </citation>
    <scope>NUCLEOTIDE SEQUENCE</scope>
    <source>
        <strain evidence="1">IBT 21917</strain>
    </source>
</reference>
<accession>A0A9W9LL66</accession>
<comment type="caution">
    <text evidence="1">The sequence shown here is derived from an EMBL/GenBank/DDBJ whole genome shotgun (WGS) entry which is preliminary data.</text>
</comment>
<evidence type="ECO:0000313" key="1">
    <source>
        <dbReference type="EMBL" id="KAJ5162392.1"/>
    </source>
</evidence>
<dbReference type="Proteomes" id="UP001146351">
    <property type="component" value="Unassembled WGS sequence"/>
</dbReference>
<reference evidence="1" key="1">
    <citation type="submission" date="2022-11" db="EMBL/GenBank/DDBJ databases">
        <authorList>
            <person name="Petersen C."/>
        </authorList>
    </citation>
    <scope>NUCLEOTIDE SEQUENCE</scope>
    <source>
        <strain evidence="1">IBT 21917</strain>
    </source>
</reference>
<organism evidence="1 2">
    <name type="scientific">Penicillium capsulatum</name>
    <dbReference type="NCBI Taxonomy" id="69766"/>
    <lineage>
        <taxon>Eukaryota</taxon>
        <taxon>Fungi</taxon>
        <taxon>Dikarya</taxon>
        <taxon>Ascomycota</taxon>
        <taxon>Pezizomycotina</taxon>
        <taxon>Eurotiomycetes</taxon>
        <taxon>Eurotiomycetidae</taxon>
        <taxon>Eurotiales</taxon>
        <taxon>Aspergillaceae</taxon>
        <taxon>Penicillium</taxon>
    </lineage>
</organism>
<sequence>MTACRLRALMPAQHPNFRSLFFILPTPPQTTPAAFDSAPPAGIDLSSIDDRRFLFAHLSIAFRPFDPFAEPDPRNHQPCHVAGLNQPHASSSLEFVPVILITARALPRPLNL</sequence>
<dbReference type="EMBL" id="JAPQKO010000005">
    <property type="protein sequence ID" value="KAJ5162392.1"/>
    <property type="molecule type" value="Genomic_DNA"/>
</dbReference>